<evidence type="ECO:0000313" key="3">
    <source>
        <dbReference type="Proteomes" id="UP001595711"/>
    </source>
</evidence>
<dbReference type="EMBL" id="JBHRYJ010000002">
    <property type="protein sequence ID" value="MFC3676313.1"/>
    <property type="molecule type" value="Genomic_DNA"/>
</dbReference>
<dbReference type="PRINTS" id="PR00111">
    <property type="entry name" value="ABHYDROLASE"/>
</dbReference>
<organism evidence="2 3">
    <name type="scientific">Ferrovibrio xuzhouensis</name>
    <dbReference type="NCBI Taxonomy" id="1576914"/>
    <lineage>
        <taxon>Bacteria</taxon>
        <taxon>Pseudomonadati</taxon>
        <taxon>Pseudomonadota</taxon>
        <taxon>Alphaproteobacteria</taxon>
        <taxon>Rhodospirillales</taxon>
        <taxon>Rhodospirillaceae</taxon>
        <taxon>Ferrovibrio</taxon>
    </lineage>
</organism>
<comment type="caution">
    <text evidence="2">The sequence shown here is derived from an EMBL/GenBank/DDBJ whole genome shotgun (WGS) entry which is preliminary data.</text>
</comment>
<dbReference type="RefSeq" id="WP_379726692.1">
    <property type="nucleotide sequence ID" value="NZ_JBHRYJ010000002.1"/>
</dbReference>
<reference evidence="3" key="1">
    <citation type="journal article" date="2019" name="Int. J. Syst. Evol. Microbiol.">
        <title>The Global Catalogue of Microorganisms (GCM) 10K type strain sequencing project: providing services to taxonomists for standard genome sequencing and annotation.</title>
        <authorList>
            <consortium name="The Broad Institute Genomics Platform"/>
            <consortium name="The Broad Institute Genome Sequencing Center for Infectious Disease"/>
            <person name="Wu L."/>
            <person name="Ma J."/>
        </authorList>
    </citation>
    <scope>NUCLEOTIDE SEQUENCE [LARGE SCALE GENOMIC DNA]</scope>
    <source>
        <strain evidence="3">KCTC 42182</strain>
    </source>
</reference>
<keyword evidence="3" id="KW-1185">Reference proteome</keyword>
<gene>
    <name evidence="2" type="ORF">ACFOOQ_12215</name>
</gene>
<dbReference type="Gene3D" id="3.40.50.1820">
    <property type="entry name" value="alpha/beta hydrolase"/>
    <property type="match status" value="1"/>
</dbReference>
<name>A0ABV7VH39_9PROT</name>
<dbReference type="InterPro" id="IPR050266">
    <property type="entry name" value="AB_hydrolase_sf"/>
</dbReference>
<proteinExistence type="predicted"/>
<dbReference type="SUPFAM" id="SSF53474">
    <property type="entry name" value="alpha/beta-Hydrolases"/>
    <property type="match status" value="1"/>
</dbReference>
<protein>
    <submittedName>
        <fullName evidence="2">Alpha/beta fold hydrolase</fullName>
    </submittedName>
</protein>
<dbReference type="InterPro" id="IPR000073">
    <property type="entry name" value="AB_hydrolase_1"/>
</dbReference>
<sequence>MPEMLRIPTSHAEIAVQDSGGKGPVVLLIHGNSASSEIFGRQFASPLAQDYRLLALDLPGHGASTDAADPQGSYTVPGYAQMAGEVLAALGIADYALVGWSLGGHIAIEMTALTPAPRALVITGTPPAPKSPDALAMCFKPTPHMALTGQRDFTDAEALAYARAGAGDDVTEGDFIYRAVRRTDGRARQRVIEGFMQGLGVDQKEAVERFSGPLAVINGADEPFVNNDYLSVPVYGNLWRGRPHFIAGSGHAPFYTHADAYNALLGDFLQNAFKG</sequence>
<dbReference type="PANTHER" id="PTHR43798">
    <property type="entry name" value="MONOACYLGLYCEROL LIPASE"/>
    <property type="match status" value="1"/>
</dbReference>
<keyword evidence="2" id="KW-0378">Hydrolase</keyword>
<dbReference type="InterPro" id="IPR029058">
    <property type="entry name" value="AB_hydrolase_fold"/>
</dbReference>
<feature type="domain" description="AB hydrolase-1" evidence="1">
    <location>
        <begin position="26"/>
        <end position="263"/>
    </location>
</feature>
<dbReference type="PANTHER" id="PTHR43798:SF5">
    <property type="entry name" value="MONOACYLGLYCEROL LIPASE ABHD6"/>
    <property type="match status" value="1"/>
</dbReference>
<dbReference type="GO" id="GO:0016787">
    <property type="term" value="F:hydrolase activity"/>
    <property type="evidence" value="ECO:0007669"/>
    <property type="project" value="UniProtKB-KW"/>
</dbReference>
<evidence type="ECO:0000259" key="1">
    <source>
        <dbReference type="Pfam" id="PF12697"/>
    </source>
</evidence>
<dbReference type="Pfam" id="PF12697">
    <property type="entry name" value="Abhydrolase_6"/>
    <property type="match status" value="1"/>
</dbReference>
<dbReference type="Proteomes" id="UP001595711">
    <property type="component" value="Unassembled WGS sequence"/>
</dbReference>
<accession>A0ABV7VH39</accession>
<evidence type="ECO:0000313" key="2">
    <source>
        <dbReference type="EMBL" id="MFC3676313.1"/>
    </source>
</evidence>